<reference evidence="5" key="1">
    <citation type="submission" date="2017-02" db="EMBL/GenBank/DDBJ databases">
        <authorList>
            <person name="Varghese N."/>
            <person name="Submissions S."/>
        </authorList>
    </citation>
    <scope>NUCLEOTIDE SEQUENCE [LARGE SCALE GENOMIC DNA]</scope>
    <source>
        <strain evidence="5">ATCC 51356</strain>
    </source>
</reference>
<dbReference type="PANTHER" id="PTHR32125">
    <property type="entry name" value="2-C-METHYL-D-ERYTHRITOL 4-PHOSPHATE CYTIDYLYLTRANSFERASE, CHLOROPLASTIC"/>
    <property type="match status" value="1"/>
</dbReference>
<dbReference type="EC" id="2.7.7.60" evidence="3"/>
<evidence type="ECO:0000256" key="2">
    <source>
        <dbReference type="ARBA" id="ARBA00022695"/>
    </source>
</evidence>
<accession>A0A1T4M4G3</accession>
<feature type="site" description="Positions MEP for the nucleophilic attack" evidence="3">
    <location>
        <position position="151"/>
    </location>
</feature>
<proteinExistence type="inferred from homology"/>
<name>A0A1T4M4G3_9PORP</name>
<feature type="site" description="Transition state stabilizer" evidence="3">
    <location>
        <position position="24"/>
    </location>
</feature>
<dbReference type="Proteomes" id="UP000190121">
    <property type="component" value="Unassembled WGS sequence"/>
</dbReference>
<dbReference type="GO" id="GO:0050518">
    <property type="term" value="F:2-C-methyl-D-erythritol 4-phosphate cytidylyltransferase activity"/>
    <property type="evidence" value="ECO:0007669"/>
    <property type="project" value="UniProtKB-UniRule"/>
</dbReference>
<dbReference type="PANTHER" id="PTHR32125:SF4">
    <property type="entry name" value="2-C-METHYL-D-ERYTHRITOL 4-PHOSPHATE CYTIDYLYLTRANSFERASE, CHLOROPLASTIC"/>
    <property type="match status" value="1"/>
</dbReference>
<dbReference type="Pfam" id="PF01128">
    <property type="entry name" value="IspD"/>
    <property type="match status" value="1"/>
</dbReference>
<dbReference type="STRING" id="29524.SAMN02745171_00636"/>
<comment type="similarity">
    <text evidence="3">Belongs to the IspD/TarI cytidylyltransferase family. IspD subfamily.</text>
</comment>
<keyword evidence="2 3" id="KW-0548">Nucleotidyltransferase</keyword>
<dbReference type="CDD" id="cd02516">
    <property type="entry name" value="CDP-ME_synthetase"/>
    <property type="match status" value="1"/>
</dbReference>
<comment type="pathway">
    <text evidence="3">Isoprenoid biosynthesis; isopentenyl diphosphate biosynthesis via DXP pathway; isopentenyl diphosphate from 1-deoxy-D-xylulose 5-phosphate: step 2/6.</text>
</comment>
<feature type="site" description="Transition state stabilizer" evidence="3">
    <location>
        <position position="17"/>
    </location>
</feature>
<dbReference type="SUPFAM" id="SSF53448">
    <property type="entry name" value="Nucleotide-diphospho-sugar transferases"/>
    <property type="match status" value="1"/>
</dbReference>
<dbReference type="InterPro" id="IPR001228">
    <property type="entry name" value="IspD"/>
</dbReference>
<organism evidence="4 5">
    <name type="scientific">Porphyromonas circumdentaria</name>
    <dbReference type="NCBI Taxonomy" id="29524"/>
    <lineage>
        <taxon>Bacteria</taxon>
        <taxon>Pseudomonadati</taxon>
        <taxon>Bacteroidota</taxon>
        <taxon>Bacteroidia</taxon>
        <taxon>Bacteroidales</taxon>
        <taxon>Porphyromonadaceae</taxon>
        <taxon>Porphyromonas</taxon>
    </lineage>
</organism>
<dbReference type="FunFam" id="3.90.550.10:FF:000003">
    <property type="entry name" value="2-C-methyl-D-erythritol 4-phosphate cytidylyltransferase"/>
    <property type="match status" value="1"/>
</dbReference>
<dbReference type="EMBL" id="FUXE01000005">
    <property type="protein sequence ID" value="SJZ61899.1"/>
    <property type="molecule type" value="Genomic_DNA"/>
</dbReference>
<comment type="function">
    <text evidence="3">Catalyzes the formation of 4-diphosphocytidyl-2-C-methyl-D-erythritol from CTP and 2-C-methyl-D-erythritol 4-phosphate (MEP).</text>
</comment>
<dbReference type="OrthoDB" id="9806837at2"/>
<dbReference type="RefSeq" id="WP_078736590.1">
    <property type="nucleotide sequence ID" value="NZ_FUXE01000005.1"/>
</dbReference>
<feature type="site" description="Positions MEP for the nucleophilic attack" evidence="3">
    <location>
        <position position="206"/>
    </location>
</feature>
<keyword evidence="1 3" id="KW-0808">Transferase</keyword>
<dbReference type="Gene3D" id="3.90.550.10">
    <property type="entry name" value="Spore Coat Polysaccharide Biosynthesis Protein SpsA, Chain A"/>
    <property type="match status" value="1"/>
</dbReference>
<sequence>MSVPCYFVIPAGGKGIRFGGEIPKQFLLIFGKPLIMYTLERIRPFASQIILALSSDYFDYWQELCEQYNFTVPHEVVAGGATRFESVRNALKRVPKGVLVAVHDAVRPLIDPNTISELLETACKARAALPYTRLIDSVRRFNEQGSEAVDRSTLIQVQTPQVFQSDLLIEAYNAASDTLFTDDASVYESHFFTPPALVEGNIENIKITRPIDALWMEFLLSRAKGKGGFH</sequence>
<evidence type="ECO:0000256" key="1">
    <source>
        <dbReference type="ARBA" id="ARBA00022679"/>
    </source>
</evidence>
<protein>
    <recommendedName>
        <fullName evidence="3">2-C-methyl-D-erythritol 4-phosphate cytidylyltransferase</fullName>
        <ecNumber evidence="3">2.7.7.60</ecNumber>
    </recommendedName>
    <alternativeName>
        <fullName evidence="3">4-diphosphocytidyl-2C-methyl-D-erythritol synthase</fullName>
    </alternativeName>
    <alternativeName>
        <fullName evidence="3">MEP cytidylyltransferase</fullName>
        <shortName evidence="3">MCT</shortName>
    </alternativeName>
</protein>
<dbReference type="HAMAP" id="MF_00108">
    <property type="entry name" value="IspD"/>
    <property type="match status" value="1"/>
</dbReference>
<evidence type="ECO:0000313" key="4">
    <source>
        <dbReference type="EMBL" id="SJZ61899.1"/>
    </source>
</evidence>
<keyword evidence="3" id="KW-0414">Isoprene biosynthesis</keyword>
<evidence type="ECO:0000256" key="3">
    <source>
        <dbReference type="HAMAP-Rule" id="MF_00108"/>
    </source>
</evidence>
<dbReference type="InterPro" id="IPR050088">
    <property type="entry name" value="IspD/TarI_cytidylyltransf_bact"/>
</dbReference>
<keyword evidence="5" id="KW-1185">Reference proteome</keyword>
<dbReference type="InterPro" id="IPR034683">
    <property type="entry name" value="IspD/TarI"/>
</dbReference>
<dbReference type="InterPro" id="IPR029044">
    <property type="entry name" value="Nucleotide-diphossugar_trans"/>
</dbReference>
<comment type="catalytic activity">
    <reaction evidence="3">
        <text>2-C-methyl-D-erythritol 4-phosphate + CTP + H(+) = 4-CDP-2-C-methyl-D-erythritol + diphosphate</text>
        <dbReference type="Rhea" id="RHEA:13429"/>
        <dbReference type="ChEBI" id="CHEBI:15378"/>
        <dbReference type="ChEBI" id="CHEBI:33019"/>
        <dbReference type="ChEBI" id="CHEBI:37563"/>
        <dbReference type="ChEBI" id="CHEBI:57823"/>
        <dbReference type="ChEBI" id="CHEBI:58262"/>
        <dbReference type="EC" id="2.7.7.60"/>
    </reaction>
</comment>
<evidence type="ECO:0000313" key="5">
    <source>
        <dbReference type="Proteomes" id="UP000190121"/>
    </source>
</evidence>
<gene>
    <name evidence="3" type="primary">ispD</name>
    <name evidence="4" type="ORF">SAMN02745171_00636</name>
</gene>
<dbReference type="GO" id="GO:0019288">
    <property type="term" value="P:isopentenyl diphosphate biosynthetic process, methylerythritol 4-phosphate pathway"/>
    <property type="evidence" value="ECO:0007669"/>
    <property type="project" value="UniProtKB-UniRule"/>
</dbReference>
<dbReference type="AlphaFoldDB" id="A0A1T4M4G3"/>
<dbReference type="UniPathway" id="UPA00056">
    <property type="reaction ID" value="UER00093"/>
</dbReference>